<sequence>MRYVEAPDNADFQHNPNCHKVIIRLIYRSGILQLASSERQEIGINVILNSDTSSEKIGDDKYTIL</sequence>
<accession>A0A1E4T9I8</accession>
<name>A0A1E4T9I8_9ASCO</name>
<reference evidence="2" key="1">
    <citation type="submission" date="2016-04" db="EMBL/GenBank/DDBJ databases">
        <title>Comparative genomics of biotechnologically important yeasts.</title>
        <authorList>
            <consortium name="DOE Joint Genome Institute"/>
            <person name="Riley R."/>
            <person name="Haridas S."/>
            <person name="Wolfe K.H."/>
            <person name="Lopes M.R."/>
            <person name="Hittinger C.T."/>
            <person name="Goker M."/>
            <person name="Salamov A."/>
            <person name="Wisecaver J."/>
            <person name="Long T.M."/>
            <person name="Aerts A.L."/>
            <person name="Barry K."/>
            <person name="Choi C."/>
            <person name="Clum A."/>
            <person name="Coughlan A.Y."/>
            <person name="Deshpande S."/>
            <person name="Douglass A.P."/>
            <person name="Hanson S.J."/>
            <person name="Klenk H.-P."/>
            <person name="Labutti K."/>
            <person name="Lapidus A."/>
            <person name="Lindquist E."/>
            <person name="Lipzen A."/>
            <person name="Meier-Kolthoff J.P."/>
            <person name="Ohm R.A."/>
            <person name="Otillar R.P."/>
            <person name="Pangilinan J."/>
            <person name="Peng Y."/>
            <person name="Rokas A."/>
            <person name="Rosa C.A."/>
            <person name="Scheuner C."/>
            <person name="Sibirny A.A."/>
            <person name="Slot J.C."/>
            <person name="Stielow J.B."/>
            <person name="Sun H."/>
            <person name="Kurtzman C.P."/>
            <person name="Blackwell M."/>
            <person name="Grigoriev I.V."/>
            <person name="Jeffries T.W."/>
        </authorList>
    </citation>
    <scope>NUCLEOTIDE SEQUENCE [LARGE SCALE GENOMIC DNA]</scope>
    <source>
        <strain evidence="2">NRRL YB-2248</strain>
    </source>
</reference>
<dbReference type="EMBL" id="KV453847">
    <property type="protein sequence ID" value="ODV88318.1"/>
    <property type="molecule type" value="Genomic_DNA"/>
</dbReference>
<evidence type="ECO:0000313" key="1">
    <source>
        <dbReference type="EMBL" id="ODV88318.1"/>
    </source>
</evidence>
<keyword evidence="2" id="KW-1185">Reference proteome</keyword>
<dbReference type="Proteomes" id="UP000094801">
    <property type="component" value="Unassembled WGS sequence"/>
</dbReference>
<gene>
    <name evidence="1" type="ORF">CANARDRAFT_26471</name>
</gene>
<evidence type="ECO:0000313" key="2">
    <source>
        <dbReference type="Proteomes" id="UP000094801"/>
    </source>
</evidence>
<dbReference type="AlphaFoldDB" id="A0A1E4T9I8"/>
<protein>
    <submittedName>
        <fullName evidence="1">Uncharacterized protein</fullName>
    </submittedName>
</protein>
<proteinExistence type="predicted"/>
<organism evidence="1 2">
    <name type="scientific">[Candida] arabinofermentans NRRL YB-2248</name>
    <dbReference type="NCBI Taxonomy" id="983967"/>
    <lineage>
        <taxon>Eukaryota</taxon>
        <taxon>Fungi</taxon>
        <taxon>Dikarya</taxon>
        <taxon>Ascomycota</taxon>
        <taxon>Saccharomycotina</taxon>
        <taxon>Pichiomycetes</taxon>
        <taxon>Pichiales</taxon>
        <taxon>Pichiaceae</taxon>
        <taxon>Ogataea</taxon>
        <taxon>Ogataea/Candida clade</taxon>
    </lineage>
</organism>